<keyword evidence="10" id="KW-1185">Reference proteome</keyword>
<evidence type="ECO:0000256" key="6">
    <source>
        <dbReference type="ARBA" id="ARBA00023136"/>
    </source>
</evidence>
<protein>
    <submittedName>
        <fullName evidence="9">Trimeric intracellular cation channel family protein</fullName>
    </submittedName>
</protein>
<comment type="caution">
    <text evidence="9">The sequence shown here is derived from an EMBL/GenBank/DDBJ whole genome shotgun (WGS) entry which is preliminary data.</text>
</comment>
<feature type="transmembrane region" description="Helical" evidence="7">
    <location>
        <begin position="69"/>
        <end position="90"/>
    </location>
</feature>
<keyword evidence="4 7" id="KW-0812">Transmembrane</keyword>
<evidence type="ECO:0000256" key="2">
    <source>
        <dbReference type="ARBA" id="ARBA00008193"/>
    </source>
</evidence>
<evidence type="ECO:0000256" key="7">
    <source>
        <dbReference type="SAM" id="Phobius"/>
    </source>
</evidence>
<dbReference type="AlphaFoldDB" id="A0A559KD87"/>
<feature type="transmembrane region" description="Helical" evidence="7">
    <location>
        <begin position="36"/>
        <end position="57"/>
    </location>
</feature>
<keyword evidence="6 7" id="KW-0472">Membrane</keyword>
<accession>A0A559KD87</accession>
<dbReference type="Pfam" id="PF03458">
    <property type="entry name" value="Gly_transporter"/>
    <property type="match status" value="2"/>
</dbReference>
<dbReference type="OrthoDB" id="9791874at2"/>
<feature type="domain" description="Glycine transporter" evidence="8">
    <location>
        <begin position="98"/>
        <end position="166"/>
    </location>
</feature>
<dbReference type="InterPro" id="IPR005115">
    <property type="entry name" value="Gly_transporter"/>
</dbReference>
<organism evidence="9 10">
    <name type="scientific">Paenibacillus cremeus</name>
    <dbReference type="NCBI Taxonomy" id="2163881"/>
    <lineage>
        <taxon>Bacteria</taxon>
        <taxon>Bacillati</taxon>
        <taxon>Bacillota</taxon>
        <taxon>Bacilli</taxon>
        <taxon>Bacillales</taxon>
        <taxon>Paenibacillaceae</taxon>
        <taxon>Paenibacillus</taxon>
    </lineage>
</organism>
<evidence type="ECO:0000313" key="10">
    <source>
        <dbReference type="Proteomes" id="UP000317036"/>
    </source>
</evidence>
<dbReference type="RefSeq" id="WP_144846171.1">
    <property type="nucleotide sequence ID" value="NZ_VNJI01000010.1"/>
</dbReference>
<name>A0A559KD87_9BACL</name>
<feature type="transmembrane region" description="Helical" evidence="7">
    <location>
        <begin position="178"/>
        <end position="197"/>
    </location>
</feature>
<reference evidence="9 10" key="1">
    <citation type="submission" date="2019-07" db="EMBL/GenBank/DDBJ databases">
        <authorList>
            <person name="Kim J."/>
        </authorList>
    </citation>
    <scope>NUCLEOTIDE SEQUENCE [LARGE SCALE GENOMIC DNA]</scope>
    <source>
        <strain evidence="9 10">JC52</strain>
    </source>
</reference>
<keyword evidence="5 7" id="KW-1133">Transmembrane helix</keyword>
<evidence type="ECO:0000313" key="9">
    <source>
        <dbReference type="EMBL" id="TVY10101.1"/>
    </source>
</evidence>
<sequence>MEGLFEINLQLFSVIGTIAFAISGAVVAMEEDYDILGVFVLALVTAFGGGVIRNLLIGVPVTTLWEQGVALKTALLSAFLVFIFPVSWIRKWKTWEAFFDALGLSAFSIQGALYATKMNVPLSAVMVAAMLTGIGGGIIRDVLAGRKPLVLRDEIYAVWGMLAGYAIGLGWAKSSIELLVLFVVVVAFRMLSVQFRWRLPRRSLRLHEKPVPKRS</sequence>
<proteinExistence type="inferred from homology"/>
<comment type="similarity">
    <text evidence="2">Belongs to the UPF0126 family.</text>
</comment>
<feature type="domain" description="Glycine transporter" evidence="8">
    <location>
        <begin position="11"/>
        <end position="84"/>
    </location>
</feature>
<gene>
    <name evidence="9" type="ORF">FPZ49_10290</name>
</gene>
<keyword evidence="3" id="KW-1003">Cell membrane</keyword>
<evidence type="ECO:0000256" key="1">
    <source>
        <dbReference type="ARBA" id="ARBA00004651"/>
    </source>
</evidence>
<evidence type="ECO:0000256" key="4">
    <source>
        <dbReference type="ARBA" id="ARBA00022692"/>
    </source>
</evidence>
<comment type="subcellular location">
    <subcellularLocation>
        <location evidence="1">Cell membrane</location>
        <topology evidence="1">Multi-pass membrane protein</topology>
    </subcellularLocation>
</comment>
<dbReference type="EMBL" id="VNJI01000010">
    <property type="protein sequence ID" value="TVY10101.1"/>
    <property type="molecule type" value="Genomic_DNA"/>
</dbReference>
<evidence type="ECO:0000256" key="3">
    <source>
        <dbReference type="ARBA" id="ARBA00022475"/>
    </source>
</evidence>
<dbReference type="GO" id="GO:0005886">
    <property type="term" value="C:plasma membrane"/>
    <property type="evidence" value="ECO:0007669"/>
    <property type="project" value="UniProtKB-SubCell"/>
</dbReference>
<evidence type="ECO:0000259" key="8">
    <source>
        <dbReference type="Pfam" id="PF03458"/>
    </source>
</evidence>
<feature type="transmembrane region" description="Helical" evidence="7">
    <location>
        <begin position="12"/>
        <end position="29"/>
    </location>
</feature>
<evidence type="ECO:0000256" key="5">
    <source>
        <dbReference type="ARBA" id="ARBA00022989"/>
    </source>
</evidence>
<dbReference type="Proteomes" id="UP000317036">
    <property type="component" value="Unassembled WGS sequence"/>
</dbReference>
<dbReference type="PANTHER" id="PTHR30506:SF3">
    <property type="entry name" value="UPF0126 INNER MEMBRANE PROTEIN YADS-RELATED"/>
    <property type="match status" value="1"/>
</dbReference>
<dbReference type="PANTHER" id="PTHR30506">
    <property type="entry name" value="INNER MEMBRANE PROTEIN"/>
    <property type="match status" value="1"/>
</dbReference>
<feature type="transmembrane region" description="Helical" evidence="7">
    <location>
        <begin position="122"/>
        <end position="143"/>
    </location>
</feature>
<feature type="transmembrane region" description="Helical" evidence="7">
    <location>
        <begin position="155"/>
        <end position="172"/>
    </location>
</feature>